<evidence type="ECO:0000313" key="2">
    <source>
        <dbReference type="Proteomes" id="UP000887104"/>
    </source>
</evidence>
<organism evidence="1 2">
    <name type="scientific">Shewanella sairae</name>
    <dbReference type="NCBI Taxonomy" id="190310"/>
    <lineage>
        <taxon>Bacteria</taxon>
        <taxon>Pseudomonadati</taxon>
        <taxon>Pseudomonadota</taxon>
        <taxon>Gammaproteobacteria</taxon>
        <taxon>Alteromonadales</taxon>
        <taxon>Shewanellaceae</taxon>
        <taxon>Shewanella</taxon>
    </lineage>
</organism>
<protein>
    <submittedName>
        <fullName evidence="1">Uncharacterized protein</fullName>
    </submittedName>
</protein>
<dbReference type="EMBL" id="BPEY01000174">
    <property type="protein sequence ID" value="GIU52327.1"/>
    <property type="molecule type" value="Genomic_DNA"/>
</dbReference>
<dbReference type="Proteomes" id="UP000887104">
    <property type="component" value="Unassembled WGS sequence"/>
</dbReference>
<proteinExistence type="predicted"/>
<gene>
    <name evidence="1" type="ORF">TUM4438_44740</name>
</gene>
<accession>A0ABQ4PRW9</accession>
<name>A0ABQ4PRW9_9GAMM</name>
<evidence type="ECO:0000313" key="1">
    <source>
        <dbReference type="EMBL" id="GIU52327.1"/>
    </source>
</evidence>
<sequence>MVQLPEPCNEKSLAFKAGYQTIAELSKDRIKASGNQVSNECTDPLKHIDIGFRVLKIDSSNMAEVYYKPDAISQTDLFAQVDNVKEDRTEEDLLFQVMLDWGVDLSLPIKRETIDGKAVFYVADNALVACFDKSAGITEAFVKTLVNDSGREGPMRLVFRDAGFASDSAKINVEQVLKQLSPHTDVKSI</sequence>
<comment type="caution">
    <text evidence="1">The sequence shown here is derived from an EMBL/GenBank/DDBJ whole genome shotgun (WGS) entry which is preliminary data.</text>
</comment>
<keyword evidence="2" id="KW-1185">Reference proteome</keyword>
<reference evidence="1" key="1">
    <citation type="submission" date="2021-05" db="EMBL/GenBank/DDBJ databases">
        <title>Molecular characterization for Shewanella algae harboring chromosomal blaOXA-55-like strains isolated from clinical and environment sample.</title>
        <authorList>
            <person name="Ohama Y."/>
            <person name="Aoki K."/>
            <person name="Harada S."/>
            <person name="Moriya K."/>
            <person name="Ishii Y."/>
            <person name="Tateda K."/>
        </authorList>
    </citation>
    <scope>NUCLEOTIDE SEQUENCE</scope>
    <source>
        <strain evidence="1">JCM 11563</strain>
    </source>
</reference>
<dbReference type="RefSeq" id="WP_246616291.1">
    <property type="nucleotide sequence ID" value="NZ_BPEY01000174.1"/>
</dbReference>